<dbReference type="RefSeq" id="XP_026677661.1">
    <property type="nucleotide sequence ID" value="XM_026821860.1"/>
</dbReference>
<dbReference type="Pfam" id="PF23723">
    <property type="entry name" value="TPR_EDRF1"/>
    <property type="match status" value="2"/>
</dbReference>
<reference evidence="4" key="1">
    <citation type="submission" date="2025-08" db="UniProtKB">
        <authorList>
            <consortium name="RefSeq"/>
        </authorList>
    </citation>
    <scope>IDENTIFICATION</scope>
</reference>
<sequence>MKKPINVLTGLDYWLDNLMCNVPEVAMCYHLEGIVQKYELIKTEDLPDLENSKFSPKLIRDVAQNILSFLKYSNKLQILGLFLPTPKTQSLPYSGALASYLLGRAGDCCFKAVQDWAHVDVHNEDLGRTIRTLCKAQSNGPSLYAKECSMIPKQLTTIKVSIDQLVARNMKYSRVSYTSPGTIRMLLKNCISLKGKNEEVVKLYDLTSLCSEELVSTSQNPFTVPVAMLLYRLGITPTPLVKRILHQGSGFFPDIDRVKKKIGMLLGYFLENYFTFNIIFRKIHRVEETLASLHHNSYRTHDDSDTKRKLAMLHYEKSARLLTDLDNISDLLRVQLERIALAEYIADRSSVQNRIKHLQSALAFAVQLNYFNQYPLAGKGIAAFELVQDSANLALLHSNMGRLMRLLAHANLSNEESEERKHYNLALDHYTRALTVLAHRKHNSLIWDTVTWELSTALYNLAVLSQEFPHYSSNKKVHHREEMEREVVDLLQKALKYCDIDTPSPRQVVYQYRAAIIHHRLASLHHNSYRTHDDSDTKRKLAMLHYEKSARLLTDLDNISDLLRVQLERIALAEYIADRSSVQNRIKHLQSALAFAVQCAPALDLIASENGDSCSPNGEPDSALVDRTSLVQLLEQRLQVLLKSLTKLCWKNSSPKLAEMGVRYKEAYSRLLKREGAVETHLSRVLSGLKQS</sequence>
<organism evidence="3 4">
    <name type="scientific">Diaphorina citri</name>
    <name type="common">Asian citrus psyllid</name>
    <dbReference type="NCBI Taxonomy" id="121845"/>
    <lineage>
        <taxon>Eukaryota</taxon>
        <taxon>Metazoa</taxon>
        <taxon>Ecdysozoa</taxon>
        <taxon>Arthropoda</taxon>
        <taxon>Hexapoda</taxon>
        <taxon>Insecta</taxon>
        <taxon>Pterygota</taxon>
        <taxon>Neoptera</taxon>
        <taxon>Paraneoptera</taxon>
        <taxon>Hemiptera</taxon>
        <taxon>Sternorrhyncha</taxon>
        <taxon>Psylloidea</taxon>
        <taxon>Psyllidae</taxon>
        <taxon>Diaphorininae</taxon>
        <taxon>Diaphorina</taxon>
    </lineage>
</organism>
<evidence type="ECO:0000259" key="1">
    <source>
        <dbReference type="Pfam" id="PF23723"/>
    </source>
</evidence>
<name>A0A3Q0IMX9_DIACI</name>
<protein>
    <submittedName>
        <fullName evidence="4">Erythroid differentiation-related factor 1-like</fullName>
    </submittedName>
</protein>
<accession>A0A3Q0IMX9</accession>
<dbReference type="PANTHER" id="PTHR15000">
    <property type="entry name" value="ERYTHROID DIFFERENTIATION-RELATED FACTOR 1"/>
    <property type="match status" value="1"/>
</dbReference>
<feature type="domain" description="EDRF1 N-terminal" evidence="2">
    <location>
        <begin position="194"/>
        <end position="233"/>
    </location>
</feature>
<gene>
    <name evidence="4" type="primary">LOC103506881</name>
</gene>
<dbReference type="PANTHER" id="PTHR15000:SF1">
    <property type="entry name" value="ERYTHROID DIFFERENTIATION-RELATED FACTOR 1"/>
    <property type="match status" value="1"/>
</dbReference>
<evidence type="ECO:0000259" key="2">
    <source>
        <dbReference type="Pfam" id="PF23788"/>
    </source>
</evidence>
<dbReference type="STRING" id="121845.A0A3Q0IMX9"/>
<dbReference type="InterPro" id="IPR056583">
    <property type="entry name" value="EDRF1_TPR"/>
</dbReference>
<proteinExistence type="predicted"/>
<dbReference type="InterPro" id="IPR056582">
    <property type="entry name" value="EDRF1_N"/>
</dbReference>
<dbReference type="Pfam" id="PF23788">
    <property type="entry name" value="EDRF1_N"/>
    <property type="match status" value="2"/>
</dbReference>
<evidence type="ECO:0000313" key="4">
    <source>
        <dbReference type="RefSeq" id="XP_026677661.1"/>
    </source>
</evidence>
<dbReference type="Proteomes" id="UP000079169">
    <property type="component" value="Unplaced"/>
</dbReference>
<dbReference type="PaxDb" id="121845-A0A3Q0IMX9"/>
<feature type="domain" description="EDRF1 N-terminal" evidence="2">
    <location>
        <begin position="2"/>
        <end position="72"/>
    </location>
</feature>
<dbReference type="GO" id="GO:0045893">
    <property type="term" value="P:positive regulation of DNA-templated transcription"/>
    <property type="evidence" value="ECO:0007669"/>
    <property type="project" value="TreeGrafter"/>
</dbReference>
<feature type="domain" description="EDRF1 TPR repeats region" evidence="1">
    <location>
        <begin position="379"/>
        <end position="684"/>
    </location>
</feature>
<dbReference type="AlphaFoldDB" id="A0A3Q0IMX9"/>
<keyword evidence="3" id="KW-1185">Reference proteome</keyword>
<evidence type="ECO:0000313" key="3">
    <source>
        <dbReference type="Proteomes" id="UP000079169"/>
    </source>
</evidence>
<dbReference type="GeneID" id="103506881"/>
<dbReference type="KEGG" id="dci:103506881"/>
<feature type="domain" description="EDRF1 TPR repeats region" evidence="1">
    <location>
        <begin position="287"/>
        <end position="367"/>
    </location>
</feature>